<dbReference type="Proteomes" id="UP001500575">
    <property type="component" value="Unassembled WGS sequence"/>
</dbReference>
<accession>A0ABN2Y0I2</accession>
<dbReference type="Pfam" id="PF10698">
    <property type="entry name" value="DUF2505"/>
    <property type="match status" value="1"/>
</dbReference>
<name>A0ABN2Y0I2_9ACTN</name>
<organism evidence="1 2">
    <name type="scientific">Nocardioides bigeumensis</name>
    <dbReference type="NCBI Taxonomy" id="433657"/>
    <lineage>
        <taxon>Bacteria</taxon>
        <taxon>Bacillati</taxon>
        <taxon>Actinomycetota</taxon>
        <taxon>Actinomycetes</taxon>
        <taxon>Propionibacteriales</taxon>
        <taxon>Nocardioidaceae</taxon>
        <taxon>Nocardioides</taxon>
    </lineage>
</organism>
<keyword evidence="2" id="KW-1185">Reference proteome</keyword>
<proteinExistence type="predicted"/>
<evidence type="ECO:0000313" key="1">
    <source>
        <dbReference type="EMBL" id="GAA2119942.1"/>
    </source>
</evidence>
<reference evidence="1 2" key="1">
    <citation type="journal article" date="2019" name="Int. J. Syst. Evol. Microbiol.">
        <title>The Global Catalogue of Microorganisms (GCM) 10K type strain sequencing project: providing services to taxonomists for standard genome sequencing and annotation.</title>
        <authorList>
            <consortium name="The Broad Institute Genomics Platform"/>
            <consortium name="The Broad Institute Genome Sequencing Center for Infectious Disease"/>
            <person name="Wu L."/>
            <person name="Ma J."/>
        </authorList>
    </citation>
    <scope>NUCLEOTIDE SEQUENCE [LARGE SCALE GENOMIC DNA]</scope>
    <source>
        <strain evidence="1 2">JCM 16021</strain>
    </source>
</reference>
<dbReference type="EMBL" id="BAAAQQ010000004">
    <property type="protein sequence ID" value="GAA2119942.1"/>
    <property type="molecule type" value="Genomic_DNA"/>
</dbReference>
<comment type="caution">
    <text evidence="1">The sequence shown here is derived from an EMBL/GenBank/DDBJ whole genome shotgun (WGS) entry which is preliminary data.</text>
</comment>
<protein>
    <submittedName>
        <fullName evidence="1">DUF2505 domain-containing protein</fullName>
    </submittedName>
</protein>
<sequence length="162" mass="17198">MSTRIRHTLTYDASLNDVAAMLADPEFREQVCEATGMVRHKVTVTGAGTGMYVEIDEVQSTAGVPSFAQKFVGDEINIVQVEQWTSVDSADVAVSIPGRPGEMSGSITLRESGGTTTEEVVLDIRVGVPLVGGKIEKLVGDLLVTALKIENATGRGYLSARS</sequence>
<dbReference type="Gene3D" id="3.30.530.20">
    <property type="match status" value="1"/>
</dbReference>
<gene>
    <name evidence="1" type="ORF">GCM10009843_13050</name>
</gene>
<dbReference type="InterPro" id="IPR019639">
    <property type="entry name" value="DUF2505"/>
</dbReference>
<dbReference type="InterPro" id="IPR023393">
    <property type="entry name" value="START-like_dom_sf"/>
</dbReference>
<evidence type="ECO:0000313" key="2">
    <source>
        <dbReference type="Proteomes" id="UP001500575"/>
    </source>
</evidence>
<dbReference type="RefSeq" id="WP_344302865.1">
    <property type="nucleotide sequence ID" value="NZ_BAAAQQ010000004.1"/>
</dbReference>